<dbReference type="Pfam" id="PF01451">
    <property type="entry name" value="LMWPc"/>
    <property type="match status" value="1"/>
</dbReference>
<dbReference type="SUPFAM" id="SSF52788">
    <property type="entry name" value="Phosphotyrosine protein phosphatases I"/>
    <property type="match status" value="1"/>
</dbReference>
<dbReference type="InterPro" id="IPR036196">
    <property type="entry name" value="Ptyr_pPase_sf"/>
</dbReference>
<evidence type="ECO:0000256" key="1">
    <source>
        <dbReference type="ARBA" id="ARBA00011063"/>
    </source>
</evidence>
<comment type="caution">
    <text evidence="7">The sequence shown here is derived from an EMBL/GenBank/DDBJ whole genome shotgun (WGS) entry which is preliminary data.</text>
</comment>
<dbReference type="Gene3D" id="3.40.50.2300">
    <property type="match status" value="1"/>
</dbReference>
<organism evidence="7 8">
    <name type="scientific">Bifidobacterium avesanii</name>
    <dbReference type="NCBI Taxonomy" id="1798157"/>
    <lineage>
        <taxon>Bacteria</taxon>
        <taxon>Bacillati</taxon>
        <taxon>Actinomycetota</taxon>
        <taxon>Actinomycetes</taxon>
        <taxon>Bifidobacteriales</taxon>
        <taxon>Bifidobacteriaceae</taxon>
        <taxon>Bifidobacterium</taxon>
    </lineage>
</organism>
<dbReference type="InterPro" id="IPR050438">
    <property type="entry name" value="LMW_PTPase"/>
</dbReference>
<dbReference type="InterPro" id="IPR017867">
    <property type="entry name" value="Tyr_phospatase_low_mol_wt"/>
</dbReference>
<feature type="active site" description="Nucleophile" evidence="5">
    <location>
        <position position="13"/>
    </location>
</feature>
<name>A0A7K3TIY9_9BIFI</name>
<comment type="similarity">
    <text evidence="1">Belongs to the low molecular weight phosphotyrosine protein phosphatase family.</text>
</comment>
<evidence type="ECO:0000256" key="2">
    <source>
        <dbReference type="ARBA" id="ARBA00013064"/>
    </source>
</evidence>
<accession>A0A7K3TIY9</accession>
<feature type="active site" description="Nucleophile" evidence="5">
    <location>
        <position position="7"/>
    </location>
</feature>
<evidence type="ECO:0000259" key="6">
    <source>
        <dbReference type="SMART" id="SM00226"/>
    </source>
</evidence>
<evidence type="ECO:0000256" key="4">
    <source>
        <dbReference type="ARBA" id="ARBA00022912"/>
    </source>
</evidence>
<dbReference type="RefSeq" id="WP_152350602.1">
    <property type="nucleotide sequence ID" value="NZ_WBSN01000011.1"/>
</dbReference>
<dbReference type="EC" id="3.1.3.48" evidence="2"/>
<dbReference type="Proteomes" id="UP000469763">
    <property type="component" value="Unassembled WGS sequence"/>
</dbReference>
<keyword evidence="8" id="KW-1185">Reference proteome</keyword>
<dbReference type="PRINTS" id="PR00719">
    <property type="entry name" value="LMWPTPASE"/>
</dbReference>
<dbReference type="GO" id="GO:0004725">
    <property type="term" value="F:protein tyrosine phosphatase activity"/>
    <property type="evidence" value="ECO:0007669"/>
    <property type="project" value="UniProtKB-EC"/>
</dbReference>
<dbReference type="OrthoDB" id="9784339at2"/>
<reference evidence="7 8" key="1">
    <citation type="submission" date="2019-10" db="EMBL/GenBank/DDBJ databases">
        <title>Bifidobacterium from non-human primates.</title>
        <authorList>
            <person name="Modesto M."/>
        </authorList>
    </citation>
    <scope>NUCLEOTIDE SEQUENCE [LARGE SCALE GENOMIC DNA]</scope>
    <source>
        <strain evidence="7 8">TREC</strain>
    </source>
</reference>
<protein>
    <recommendedName>
        <fullName evidence="2">protein-tyrosine-phosphatase</fullName>
        <ecNumber evidence="2">3.1.3.48</ecNumber>
    </recommendedName>
</protein>
<proteinExistence type="inferred from homology"/>
<gene>
    <name evidence="7" type="ORF">GFD22_07820</name>
</gene>
<sequence length="179" mass="19259">MKILFVCTGNICRSPMGELLFPRFIADPAITVRSAGTHGLIDHPIAKHSGELMRHDGIDPSAFRSRRLTPAIAQDADLILCFEKAQRADIVTMAPAKHRRTFVLPDFANACSYCAKAGYVRGGSPAARLESVIANADLARPLLPPVHDVADPQGKDTPAFITAHNEIVTALNAIALAVR</sequence>
<dbReference type="SMART" id="SM00226">
    <property type="entry name" value="LMWPc"/>
    <property type="match status" value="1"/>
</dbReference>
<dbReference type="AlphaFoldDB" id="A0A7K3TIY9"/>
<dbReference type="PANTHER" id="PTHR11717">
    <property type="entry name" value="LOW MOLECULAR WEIGHT PROTEIN TYROSINE PHOSPHATASE"/>
    <property type="match status" value="1"/>
</dbReference>
<dbReference type="EMBL" id="WHZY01000012">
    <property type="protein sequence ID" value="NEG78876.1"/>
    <property type="molecule type" value="Genomic_DNA"/>
</dbReference>
<evidence type="ECO:0000313" key="7">
    <source>
        <dbReference type="EMBL" id="NEG78876.1"/>
    </source>
</evidence>
<keyword evidence="4" id="KW-0904">Protein phosphatase</keyword>
<feature type="domain" description="Phosphotyrosine protein phosphatase I" evidence="6">
    <location>
        <begin position="1"/>
        <end position="177"/>
    </location>
</feature>
<dbReference type="PANTHER" id="PTHR11717:SF7">
    <property type="entry name" value="LOW MOLECULAR WEIGHT PHOSPHOTYROSINE PROTEIN PHOSPHATASE"/>
    <property type="match status" value="1"/>
</dbReference>
<evidence type="ECO:0000256" key="3">
    <source>
        <dbReference type="ARBA" id="ARBA00022801"/>
    </source>
</evidence>
<evidence type="ECO:0000256" key="5">
    <source>
        <dbReference type="PIRSR" id="PIRSR617867-1"/>
    </source>
</evidence>
<keyword evidence="3" id="KW-0378">Hydrolase</keyword>
<dbReference type="InterPro" id="IPR023485">
    <property type="entry name" value="Ptyr_pPase"/>
</dbReference>
<evidence type="ECO:0000313" key="8">
    <source>
        <dbReference type="Proteomes" id="UP000469763"/>
    </source>
</evidence>